<dbReference type="InterPro" id="IPR020266">
    <property type="entry name" value="Tom6"/>
</dbReference>
<dbReference type="GO" id="GO:0005742">
    <property type="term" value="C:mitochondrial outer membrane translocase complex"/>
    <property type="evidence" value="ECO:0007669"/>
    <property type="project" value="InterPro"/>
</dbReference>
<gene>
    <name evidence="1" type="ORF">PENSTE_c002G05116</name>
</gene>
<protein>
    <recommendedName>
        <fullName evidence="3">TOM core complex subunit Tom6</fullName>
    </recommendedName>
</protein>
<keyword evidence="2" id="KW-1185">Reference proteome</keyword>
<evidence type="ECO:0000313" key="2">
    <source>
        <dbReference type="Proteomes" id="UP000191285"/>
    </source>
</evidence>
<dbReference type="EMBL" id="MLKD01000002">
    <property type="protein sequence ID" value="OQE29655.1"/>
    <property type="molecule type" value="Genomic_DNA"/>
</dbReference>
<dbReference type="GO" id="GO:0030150">
    <property type="term" value="P:protein import into mitochondrial matrix"/>
    <property type="evidence" value="ECO:0007669"/>
    <property type="project" value="InterPro"/>
</dbReference>
<comment type="caution">
    <text evidence="1">The sequence shown here is derived from an EMBL/GenBank/DDBJ whole genome shotgun (WGS) entry which is preliminary data.</text>
</comment>
<dbReference type="AlphaFoldDB" id="A0A1V6TTC8"/>
<accession>A0A1V6TTC8</accession>
<proteinExistence type="predicted"/>
<dbReference type="Pfam" id="PF17112">
    <property type="entry name" value="Tom6"/>
    <property type="match status" value="1"/>
</dbReference>
<dbReference type="Proteomes" id="UP000191285">
    <property type="component" value="Unassembled WGS sequence"/>
</dbReference>
<dbReference type="OrthoDB" id="5403997at2759"/>
<evidence type="ECO:0000313" key="1">
    <source>
        <dbReference type="EMBL" id="OQE29655.1"/>
    </source>
</evidence>
<evidence type="ECO:0008006" key="3">
    <source>
        <dbReference type="Google" id="ProtNLM"/>
    </source>
</evidence>
<organism evidence="1 2">
    <name type="scientific">Penicillium steckii</name>
    <dbReference type="NCBI Taxonomy" id="303698"/>
    <lineage>
        <taxon>Eukaryota</taxon>
        <taxon>Fungi</taxon>
        <taxon>Dikarya</taxon>
        <taxon>Ascomycota</taxon>
        <taxon>Pezizomycotina</taxon>
        <taxon>Eurotiomycetes</taxon>
        <taxon>Eurotiomycetidae</taxon>
        <taxon>Eurotiales</taxon>
        <taxon>Aspergillaceae</taxon>
        <taxon>Penicillium</taxon>
    </lineage>
</organism>
<sequence>MAPNRVALSKNAAPNKSLYATVKDEATNPENTTIVRSLLVFGAGVAFLHSSLGELLLPPM</sequence>
<name>A0A1V6TTC8_9EURO</name>
<reference evidence="2" key="1">
    <citation type="journal article" date="2017" name="Nat. Microbiol.">
        <title>Global analysis of biosynthetic gene clusters reveals vast potential of secondary metabolite production in Penicillium species.</title>
        <authorList>
            <person name="Nielsen J.C."/>
            <person name="Grijseels S."/>
            <person name="Prigent S."/>
            <person name="Ji B."/>
            <person name="Dainat J."/>
            <person name="Nielsen K.F."/>
            <person name="Frisvad J.C."/>
            <person name="Workman M."/>
            <person name="Nielsen J."/>
        </authorList>
    </citation>
    <scope>NUCLEOTIDE SEQUENCE [LARGE SCALE GENOMIC DNA]</scope>
    <source>
        <strain evidence="2">IBT 24891</strain>
    </source>
</reference>